<name>A0A2W2F2N2_9ACTN</name>
<dbReference type="EMBL" id="POUD01000030">
    <property type="protein sequence ID" value="PZG20080.1"/>
    <property type="molecule type" value="Genomic_DNA"/>
</dbReference>
<feature type="region of interest" description="Disordered" evidence="1">
    <location>
        <begin position="1"/>
        <end position="20"/>
    </location>
</feature>
<reference evidence="2 3" key="1">
    <citation type="submission" date="2018-01" db="EMBL/GenBank/DDBJ databases">
        <title>Draft genome sequence of Nonomuraea sp. KC333.</title>
        <authorList>
            <person name="Sahin N."/>
            <person name="Saygin H."/>
            <person name="Ay H."/>
        </authorList>
    </citation>
    <scope>NUCLEOTIDE SEQUENCE [LARGE SCALE GENOMIC DNA]</scope>
    <source>
        <strain evidence="2 3">KC333</strain>
    </source>
</reference>
<proteinExistence type="predicted"/>
<protein>
    <submittedName>
        <fullName evidence="2">Uncharacterized protein</fullName>
    </submittedName>
</protein>
<accession>A0A2W2F2N2</accession>
<comment type="caution">
    <text evidence="2">The sequence shown here is derived from an EMBL/GenBank/DDBJ whole genome shotgun (WGS) entry which is preliminary data.</text>
</comment>
<organism evidence="2 3">
    <name type="scientific">Nonomuraea aridisoli</name>
    <dbReference type="NCBI Taxonomy" id="2070368"/>
    <lineage>
        <taxon>Bacteria</taxon>
        <taxon>Bacillati</taxon>
        <taxon>Actinomycetota</taxon>
        <taxon>Actinomycetes</taxon>
        <taxon>Streptosporangiales</taxon>
        <taxon>Streptosporangiaceae</taxon>
        <taxon>Nonomuraea</taxon>
    </lineage>
</organism>
<keyword evidence="3" id="KW-1185">Reference proteome</keyword>
<evidence type="ECO:0000313" key="2">
    <source>
        <dbReference type="EMBL" id="PZG20080.1"/>
    </source>
</evidence>
<sequence>MIETAGLDRPSGAPAEDNARMRAAVSTATAANELVTVFATAPGNHVQVVAKDAALVAGAIEYVVQHRVVI</sequence>
<evidence type="ECO:0000256" key="1">
    <source>
        <dbReference type="SAM" id="MobiDB-lite"/>
    </source>
</evidence>
<dbReference type="Proteomes" id="UP000249304">
    <property type="component" value="Unassembled WGS sequence"/>
</dbReference>
<gene>
    <name evidence="2" type="ORF">C1J01_10400</name>
</gene>
<dbReference type="RefSeq" id="WP_111178592.1">
    <property type="nucleotide sequence ID" value="NZ_POUD01000030.1"/>
</dbReference>
<evidence type="ECO:0000313" key="3">
    <source>
        <dbReference type="Proteomes" id="UP000249304"/>
    </source>
</evidence>
<dbReference type="AlphaFoldDB" id="A0A2W2F2N2"/>